<dbReference type="Proteomes" id="UP000257055">
    <property type="component" value="Unassembled WGS sequence"/>
</dbReference>
<gene>
    <name evidence="2" type="ORF">UR08_11680</name>
</gene>
<evidence type="ECO:0000313" key="3">
    <source>
        <dbReference type="Proteomes" id="UP000257055"/>
    </source>
</evidence>
<evidence type="ECO:0000256" key="1">
    <source>
        <dbReference type="SAM" id="MobiDB-lite"/>
    </source>
</evidence>
<reference evidence="3" key="1">
    <citation type="submission" date="2015-04" db="EMBL/GenBank/DDBJ databases">
        <authorList>
            <person name="Schardt J."/>
            <person name="Mueller-Herbst S."/>
            <person name="Scherer S."/>
            <person name="Huptas C."/>
        </authorList>
    </citation>
    <scope>NUCLEOTIDE SEQUENCE [LARGE SCALE GENOMIC DNA]</scope>
    <source>
        <strain evidence="3">Kiel-L1</strain>
    </source>
</reference>
<name>A0A3D8TLT1_9LIST</name>
<dbReference type="AlphaFoldDB" id="A0A3D8TLT1"/>
<dbReference type="EMBL" id="LARY01000003">
    <property type="protein sequence ID" value="RDW99482.1"/>
    <property type="molecule type" value="Genomic_DNA"/>
</dbReference>
<feature type="compositionally biased region" description="Basic and acidic residues" evidence="1">
    <location>
        <begin position="1"/>
        <end position="11"/>
    </location>
</feature>
<keyword evidence="3" id="KW-1185">Reference proteome</keyword>
<organism evidence="2 3">
    <name type="scientific">Listeria kieliensis</name>
    <dbReference type="NCBI Taxonomy" id="1621700"/>
    <lineage>
        <taxon>Bacteria</taxon>
        <taxon>Bacillati</taxon>
        <taxon>Bacillota</taxon>
        <taxon>Bacilli</taxon>
        <taxon>Bacillales</taxon>
        <taxon>Listeriaceae</taxon>
        <taxon>Listeria</taxon>
    </lineage>
</organism>
<feature type="region of interest" description="Disordered" evidence="1">
    <location>
        <begin position="1"/>
        <end position="20"/>
    </location>
</feature>
<accession>A0A3D8TLT1</accession>
<evidence type="ECO:0000313" key="2">
    <source>
        <dbReference type="EMBL" id="RDW99482.1"/>
    </source>
</evidence>
<sequence length="181" mass="20244">MDRKAEGDPVAEKSQSNSNQVILDNETLKIVEKSDTEWESLNKETDEKEVVIWNQSLTEGTIQNKTTGETATLEVKQDVNGKKTVYENGKEVVSLEIENESMNEFGNNSMLRAYSPWKYIHTYKVNVNAYASAASVGYAIIAVVGGLARNSRSNNCGSSSSKVAKKAYVKVKMWYWQVCKK</sequence>
<dbReference type="RefSeq" id="WP_115753871.1">
    <property type="nucleotide sequence ID" value="NZ_LARY01000003.1"/>
</dbReference>
<comment type="caution">
    <text evidence="2">The sequence shown here is derived from an EMBL/GenBank/DDBJ whole genome shotgun (WGS) entry which is preliminary data.</text>
</comment>
<protein>
    <submittedName>
        <fullName evidence="2">Uncharacterized protein</fullName>
    </submittedName>
</protein>
<proteinExistence type="predicted"/>